<reference evidence="1 2" key="1">
    <citation type="journal article" date="2022" name="Nat. Microbiol.">
        <title>The microbiome of a bacterivorous marine choanoflagellate contains a resource-demanding obligate bacterial associate.</title>
        <authorList>
            <person name="Needham D.M."/>
            <person name="Poirier C."/>
            <person name="Bachy C."/>
            <person name="George E.E."/>
            <person name="Wilken S."/>
            <person name="Yung C.C.M."/>
            <person name="Limardo A.J."/>
            <person name="Morando M."/>
            <person name="Sudek L."/>
            <person name="Malmstrom R.R."/>
            <person name="Keeling P.J."/>
            <person name="Santoro A.E."/>
            <person name="Worden A.Z."/>
        </authorList>
    </citation>
    <scope>NUCLEOTIDE SEQUENCE [LARGE SCALE GENOMIC DNA]</scope>
    <source>
        <strain evidence="1 2">Comchoano-2</strain>
    </source>
</reference>
<gene>
    <name evidence="1" type="ORF">MKS91_02040</name>
</gene>
<evidence type="ECO:0000313" key="2">
    <source>
        <dbReference type="Proteomes" id="UP001320768"/>
    </source>
</evidence>
<keyword evidence="2" id="KW-1185">Reference proteome</keyword>
<protein>
    <submittedName>
        <fullName evidence="1">Uncharacterized protein</fullName>
    </submittedName>
</protein>
<comment type="caution">
    <text evidence="1">The sequence shown here is derived from an EMBL/GenBank/DDBJ whole genome shotgun (WGS) entry which is preliminary data.</text>
</comment>
<accession>A0ABT1L4H4</accession>
<organism evidence="1 2">
    <name type="scientific">Candidatus Synchoanobacter obligatus</name>
    <dbReference type="NCBI Taxonomy" id="2919597"/>
    <lineage>
        <taxon>Bacteria</taxon>
        <taxon>Pseudomonadati</taxon>
        <taxon>Pseudomonadota</taxon>
        <taxon>Gammaproteobacteria</taxon>
        <taxon>Candidatus Comchoanobacterales</taxon>
        <taxon>Candidatus Comchoanobacteraceae</taxon>
        <taxon>Candidatus Synchoanobacter</taxon>
    </lineage>
</organism>
<sequence>MKKKQLTPTQSWEFLITLLEKGSDLVRDCVLQLEAVSDDLVMPTFQKKDKEIVIHFLNLLEYRNKMDLEHLDDFRKLCITTLEASSTFVPKVDELSDLKASVLKGSFSDLVVLCDKVAIGGMFAQEVHRVIDFIVYKFSRTLGKNTTYKEKVLKYILEKRAWVALTSRPYAQSALFAEGLITRSELSRFMLRK</sequence>
<name>A0ABT1L4H4_9GAMM</name>
<proteinExistence type="predicted"/>
<evidence type="ECO:0000313" key="1">
    <source>
        <dbReference type="EMBL" id="MCP8352067.1"/>
    </source>
</evidence>
<dbReference type="EMBL" id="JAKUDN010000002">
    <property type="protein sequence ID" value="MCP8352067.1"/>
    <property type="molecule type" value="Genomic_DNA"/>
</dbReference>
<dbReference type="RefSeq" id="WP_258569177.1">
    <property type="nucleotide sequence ID" value="NZ_JAKUDN010000002.1"/>
</dbReference>
<dbReference type="Proteomes" id="UP001320768">
    <property type="component" value="Unassembled WGS sequence"/>
</dbReference>